<keyword evidence="2" id="KW-1185">Reference proteome</keyword>
<dbReference type="EMBL" id="JANBPW010006928">
    <property type="protein sequence ID" value="KAJ1926547.1"/>
    <property type="molecule type" value="Genomic_DNA"/>
</dbReference>
<gene>
    <name evidence="1" type="ORF">FBU59_007305</name>
</gene>
<name>A0ACC1IXE2_9FUNG</name>
<comment type="caution">
    <text evidence="1">The sequence shown here is derived from an EMBL/GenBank/DDBJ whole genome shotgun (WGS) entry which is preliminary data.</text>
</comment>
<organism evidence="1 2">
    <name type="scientific">Linderina macrospora</name>
    <dbReference type="NCBI Taxonomy" id="4868"/>
    <lineage>
        <taxon>Eukaryota</taxon>
        <taxon>Fungi</taxon>
        <taxon>Fungi incertae sedis</taxon>
        <taxon>Zoopagomycota</taxon>
        <taxon>Kickxellomycotina</taxon>
        <taxon>Kickxellomycetes</taxon>
        <taxon>Kickxellales</taxon>
        <taxon>Kickxellaceae</taxon>
        <taxon>Linderina</taxon>
    </lineage>
</organism>
<feature type="non-terminal residue" evidence="1">
    <location>
        <position position="1"/>
    </location>
</feature>
<dbReference type="Proteomes" id="UP001150603">
    <property type="component" value="Unassembled WGS sequence"/>
</dbReference>
<evidence type="ECO:0000313" key="2">
    <source>
        <dbReference type="Proteomes" id="UP001150603"/>
    </source>
</evidence>
<evidence type="ECO:0000313" key="1">
    <source>
        <dbReference type="EMBL" id="KAJ1926547.1"/>
    </source>
</evidence>
<protein>
    <submittedName>
        <fullName evidence="1">Uncharacterized protein</fullName>
    </submittedName>
</protein>
<proteinExistence type="predicted"/>
<sequence>NQLPKEQLAVEVRHFEVGMRDNAQNEGQEEQRRLGRFRLDAHLSINSLPFTRMLTESLLLPVISAFCGKWLGRLPFLKGRGLGHFHRAVIGGCAYVLTKDLIYMLYRYLFYRTRIGRTVQGRKRP</sequence>
<accession>A0ACC1IXE2</accession>
<reference evidence="1" key="1">
    <citation type="submission" date="2022-07" db="EMBL/GenBank/DDBJ databases">
        <title>Phylogenomic reconstructions and comparative analyses of Kickxellomycotina fungi.</title>
        <authorList>
            <person name="Reynolds N.K."/>
            <person name="Stajich J.E."/>
            <person name="Barry K."/>
            <person name="Grigoriev I.V."/>
            <person name="Crous P."/>
            <person name="Smith M.E."/>
        </authorList>
    </citation>
    <scope>NUCLEOTIDE SEQUENCE</scope>
    <source>
        <strain evidence="1">NRRL 5244</strain>
    </source>
</reference>